<evidence type="ECO:0000313" key="8">
    <source>
        <dbReference type="Proteomes" id="UP001053296"/>
    </source>
</evidence>
<organism evidence="7 8">
    <name type="scientific">Pseudodesulfovibrio sediminis</name>
    <dbReference type="NCBI Taxonomy" id="2810563"/>
    <lineage>
        <taxon>Bacteria</taxon>
        <taxon>Pseudomonadati</taxon>
        <taxon>Thermodesulfobacteriota</taxon>
        <taxon>Desulfovibrionia</taxon>
        <taxon>Desulfovibrionales</taxon>
        <taxon>Desulfovibrionaceae</taxon>
    </lineage>
</organism>
<dbReference type="InterPro" id="IPR004960">
    <property type="entry name" value="LipA_acyltrans"/>
</dbReference>
<keyword evidence="6" id="KW-0012">Acyltransferase</keyword>
<dbReference type="PANTHER" id="PTHR30606:SF10">
    <property type="entry name" value="PHOSPHATIDYLINOSITOL MANNOSIDE ACYLTRANSFERASE"/>
    <property type="match status" value="1"/>
</dbReference>
<evidence type="ECO:0000256" key="6">
    <source>
        <dbReference type="ARBA" id="ARBA00023315"/>
    </source>
</evidence>
<gene>
    <name evidence="7" type="ORF">PSDVSF_16910</name>
</gene>
<dbReference type="PANTHER" id="PTHR30606">
    <property type="entry name" value="LIPID A BIOSYNTHESIS LAUROYL ACYLTRANSFERASE"/>
    <property type="match status" value="1"/>
</dbReference>
<dbReference type="RefSeq" id="WP_229596397.1">
    <property type="nucleotide sequence ID" value="NZ_AP024485.1"/>
</dbReference>
<keyword evidence="5" id="KW-0472">Membrane</keyword>
<evidence type="ECO:0000256" key="4">
    <source>
        <dbReference type="ARBA" id="ARBA00022679"/>
    </source>
</evidence>
<dbReference type="CDD" id="cd07984">
    <property type="entry name" value="LPLAT_LABLAT-like"/>
    <property type="match status" value="1"/>
</dbReference>
<evidence type="ECO:0000256" key="5">
    <source>
        <dbReference type="ARBA" id="ARBA00023136"/>
    </source>
</evidence>
<evidence type="ECO:0000256" key="1">
    <source>
        <dbReference type="ARBA" id="ARBA00004533"/>
    </source>
</evidence>
<keyword evidence="4" id="KW-0808">Transferase</keyword>
<evidence type="ECO:0000256" key="2">
    <source>
        <dbReference type="ARBA" id="ARBA00022475"/>
    </source>
</evidence>
<keyword evidence="8" id="KW-1185">Reference proteome</keyword>
<reference evidence="7" key="1">
    <citation type="journal article" date="2022" name="Arch. Microbiol.">
        <title>Pseudodesulfovibrio sediminis sp. nov., a mesophilic and neutrophilic sulfate-reducing bacterium isolated from sediment of a brackish lake.</title>
        <authorList>
            <person name="Takahashi A."/>
            <person name="Kojima H."/>
            <person name="Watanabe M."/>
            <person name="Fukui M."/>
        </authorList>
    </citation>
    <scope>NUCLEOTIDE SEQUENCE</scope>
    <source>
        <strain evidence="7">SF6</strain>
    </source>
</reference>
<dbReference type="Pfam" id="PF03279">
    <property type="entry name" value="Lip_A_acyltrans"/>
    <property type="match status" value="1"/>
</dbReference>
<dbReference type="Proteomes" id="UP001053296">
    <property type="component" value="Chromosome"/>
</dbReference>
<evidence type="ECO:0000256" key="3">
    <source>
        <dbReference type="ARBA" id="ARBA00022519"/>
    </source>
</evidence>
<dbReference type="EMBL" id="AP024485">
    <property type="protein sequence ID" value="BCS88449.1"/>
    <property type="molecule type" value="Genomic_DNA"/>
</dbReference>
<keyword evidence="3" id="KW-0997">Cell inner membrane</keyword>
<name>A0ABM7P6A0_9BACT</name>
<sequence length="277" mass="31471">MAGRPLAYCMLFFVVPFYTLRPNIRRRSAEYRRRRFGDRGALGQFVDCFKLHMEFGKMLVDRAVMGILGQFSLDASPEDFQTLVDLAAQGRGLILITGHVGCWQLGMSVLNKIDGPKAIVMYNNRKDVDKHYYEHDDGNEHPGFSIIDPRSAMGGTLEMMTVLKQAGLLCIMGDRSFGSTKNVVDVDFMGGTIPLPISAYKLASNLNVPIVVTFSHRTGAGYGRIWISRVIDVPENMGRNAQIYQPYAQCFAKGLEEFTEHHPWQFYNFYNMWEKEE</sequence>
<evidence type="ECO:0000313" key="7">
    <source>
        <dbReference type="EMBL" id="BCS88449.1"/>
    </source>
</evidence>
<protein>
    <recommendedName>
        <fullName evidence="9">Lipid A biosynthesis acyltransferase</fullName>
    </recommendedName>
</protein>
<comment type="subcellular location">
    <subcellularLocation>
        <location evidence="1">Cell inner membrane</location>
    </subcellularLocation>
</comment>
<keyword evidence="2" id="KW-1003">Cell membrane</keyword>
<proteinExistence type="predicted"/>
<evidence type="ECO:0008006" key="9">
    <source>
        <dbReference type="Google" id="ProtNLM"/>
    </source>
</evidence>
<accession>A0ABM7P6A0</accession>